<evidence type="ECO:0000313" key="2">
    <source>
        <dbReference type="EMBL" id="KAF5934114.1"/>
    </source>
</evidence>
<gene>
    <name evidence="2" type="ORF">HYC85_030285</name>
</gene>
<dbReference type="PANTHER" id="PTHR46033">
    <property type="entry name" value="PROTEIN MAIN-LIKE 2"/>
    <property type="match status" value="1"/>
</dbReference>
<organism evidence="2 3">
    <name type="scientific">Camellia sinensis</name>
    <name type="common">Tea plant</name>
    <name type="synonym">Thea sinensis</name>
    <dbReference type="NCBI Taxonomy" id="4442"/>
    <lineage>
        <taxon>Eukaryota</taxon>
        <taxon>Viridiplantae</taxon>
        <taxon>Streptophyta</taxon>
        <taxon>Embryophyta</taxon>
        <taxon>Tracheophyta</taxon>
        <taxon>Spermatophyta</taxon>
        <taxon>Magnoliopsida</taxon>
        <taxon>eudicotyledons</taxon>
        <taxon>Gunneridae</taxon>
        <taxon>Pentapetalae</taxon>
        <taxon>asterids</taxon>
        <taxon>Ericales</taxon>
        <taxon>Theaceae</taxon>
        <taxon>Camellia</taxon>
    </lineage>
</organism>
<accession>A0A7J7G463</accession>
<feature type="compositionally biased region" description="Acidic residues" evidence="1">
    <location>
        <begin position="474"/>
        <end position="494"/>
    </location>
</feature>
<reference evidence="2 3" key="2">
    <citation type="submission" date="2020-07" db="EMBL/GenBank/DDBJ databases">
        <title>Genome assembly of wild tea tree DASZ reveals pedigree and selection history of tea varieties.</title>
        <authorList>
            <person name="Zhang W."/>
        </authorList>
    </citation>
    <scope>NUCLEOTIDE SEQUENCE [LARGE SCALE GENOMIC DNA]</scope>
    <source>
        <strain evidence="3">cv. G240</strain>
        <tissue evidence="2">Leaf</tissue>
    </source>
</reference>
<dbReference type="PANTHER" id="PTHR46033:SF8">
    <property type="entry name" value="PROTEIN MAINTENANCE OF MERISTEMS-LIKE"/>
    <property type="match status" value="1"/>
</dbReference>
<evidence type="ECO:0000256" key="1">
    <source>
        <dbReference type="SAM" id="MobiDB-lite"/>
    </source>
</evidence>
<comment type="caution">
    <text evidence="2">The sequence shown here is derived from an EMBL/GenBank/DDBJ whole genome shotgun (WGS) entry which is preliminary data.</text>
</comment>
<feature type="region of interest" description="Disordered" evidence="1">
    <location>
        <begin position="434"/>
        <end position="520"/>
    </location>
</feature>
<sequence>MDPGVELLPLSECPFDPATYRPAIHVLPPDGLRQFRSFERYAAPELLLREPTSHLSFGTSEEGSHTIRGHRGRGDPIPFDTDMDEWTAAQVHLLGEAPPLARPGFVRYSWFETQFRVQPVLEEVQMTPEDEERYARGFLMFLFGTTIFADRANTVPLCLLSALVDVRDILHYDWGGAALATLYGYMSSASRGSGQLLGGYWRAWEITWRPWASLPSAMRGRFPGAEETSHFWILLEGPVCRAWYLGERFLRQTRGLPEQIVPAHPPAEMRETEGLTPEQLDDYSIGWEEAGFRGTGDYQEYVRTYLMRPLSGRRAEGARPVASAAGAGAGAGAGSSRRARVRGRGGVRGGRGAGWPALPAVLTFQGQGGSTYQIPFAPPPAGHEFIDIPDLPPASSEYTRQSLAMNASMMGMLQRTFDLLAVYSIPPPFQIPMAGGAPARPSVPARGRDEEGRIFPRTRGGRTHVGSSSRAPVPDDDDDEESEAEAGSSEEETGDGSSSGSDDDADDVPGPSSRKRTRTD</sequence>
<evidence type="ECO:0008006" key="4">
    <source>
        <dbReference type="Google" id="ProtNLM"/>
    </source>
</evidence>
<dbReference type="AlphaFoldDB" id="A0A7J7G463"/>
<proteinExistence type="predicted"/>
<protein>
    <recommendedName>
        <fullName evidence="4">Aminotransferase-like plant mobile domain-containing protein</fullName>
    </recommendedName>
</protein>
<feature type="region of interest" description="Disordered" evidence="1">
    <location>
        <begin position="325"/>
        <end position="350"/>
    </location>
</feature>
<dbReference type="GO" id="GO:0010073">
    <property type="term" value="P:meristem maintenance"/>
    <property type="evidence" value="ECO:0007669"/>
    <property type="project" value="InterPro"/>
</dbReference>
<evidence type="ECO:0000313" key="3">
    <source>
        <dbReference type="Proteomes" id="UP000593564"/>
    </source>
</evidence>
<dbReference type="EMBL" id="JACBKZ010000014">
    <property type="protein sequence ID" value="KAF5934114.1"/>
    <property type="molecule type" value="Genomic_DNA"/>
</dbReference>
<dbReference type="InterPro" id="IPR044824">
    <property type="entry name" value="MAIN-like"/>
</dbReference>
<reference evidence="3" key="1">
    <citation type="journal article" date="2020" name="Nat. Commun.">
        <title>Genome assembly of wild tea tree DASZ reveals pedigree and selection history of tea varieties.</title>
        <authorList>
            <person name="Zhang W."/>
            <person name="Zhang Y."/>
            <person name="Qiu H."/>
            <person name="Guo Y."/>
            <person name="Wan H."/>
            <person name="Zhang X."/>
            <person name="Scossa F."/>
            <person name="Alseekh S."/>
            <person name="Zhang Q."/>
            <person name="Wang P."/>
            <person name="Xu L."/>
            <person name="Schmidt M.H."/>
            <person name="Jia X."/>
            <person name="Li D."/>
            <person name="Zhu A."/>
            <person name="Guo F."/>
            <person name="Chen W."/>
            <person name="Ni D."/>
            <person name="Usadel B."/>
            <person name="Fernie A.R."/>
            <person name="Wen W."/>
        </authorList>
    </citation>
    <scope>NUCLEOTIDE SEQUENCE [LARGE SCALE GENOMIC DNA]</scope>
    <source>
        <strain evidence="3">cv. G240</strain>
    </source>
</reference>
<dbReference type="Proteomes" id="UP000593564">
    <property type="component" value="Unassembled WGS sequence"/>
</dbReference>
<keyword evidence="3" id="KW-1185">Reference proteome</keyword>
<name>A0A7J7G463_CAMSI</name>